<evidence type="ECO:0000313" key="3">
    <source>
        <dbReference type="Proteomes" id="UP000827092"/>
    </source>
</evidence>
<dbReference type="Proteomes" id="UP000827092">
    <property type="component" value="Unassembled WGS sequence"/>
</dbReference>
<sequence>MTHVQLRSHGTLSPASAPKGLIEYLLYHKICTGGGSRGAHARHLKSRHRDPPTHGRKPPGGSSAVGAPASSLSKKGPPGTYPVSSRPFSQQGGLSPPLKFEEKVEMFWPPRPLIIAYQRENLMRPAIPRKIWRGTRIDGSISLTPLDPTEIDLPSEPLGLHQVSSGFPVGHSSPLLGPNVWLNPPLPQRGKRGSPSPPPRGNGDPNGPTSAGPYFISPPGFFQDPLTRAQLDPWSV</sequence>
<feature type="region of interest" description="Disordered" evidence="1">
    <location>
        <begin position="36"/>
        <end position="96"/>
    </location>
</feature>
<gene>
    <name evidence="2" type="ORF">JTE90_011410</name>
</gene>
<reference evidence="2 3" key="1">
    <citation type="journal article" date="2022" name="Nat. Ecol. Evol.">
        <title>A masculinizing supergene underlies an exaggerated male reproductive morph in a spider.</title>
        <authorList>
            <person name="Hendrickx F."/>
            <person name="De Corte Z."/>
            <person name="Sonet G."/>
            <person name="Van Belleghem S.M."/>
            <person name="Kostlbacher S."/>
            <person name="Vangestel C."/>
        </authorList>
    </citation>
    <scope>NUCLEOTIDE SEQUENCE [LARGE SCALE GENOMIC DNA]</scope>
    <source>
        <strain evidence="2">W744_W776</strain>
    </source>
</reference>
<proteinExistence type="predicted"/>
<protein>
    <submittedName>
        <fullName evidence="2">Uncharacterized protein</fullName>
    </submittedName>
</protein>
<accession>A0AAV6TEB5</accession>
<feature type="region of interest" description="Disordered" evidence="1">
    <location>
        <begin position="178"/>
        <end position="236"/>
    </location>
</feature>
<feature type="compositionally biased region" description="Polar residues" evidence="1">
    <location>
        <begin position="82"/>
        <end position="93"/>
    </location>
</feature>
<evidence type="ECO:0000313" key="2">
    <source>
        <dbReference type="EMBL" id="KAG8156255.1"/>
    </source>
</evidence>
<dbReference type="EMBL" id="JAFNEN010006113">
    <property type="protein sequence ID" value="KAG8156255.1"/>
    <property type="molecule type" value="Genomic_DNA"/>
</dbReference>
<dbReference type="AlphaFoldDB" id="A0AAV6TEB5"/>
<feature type="compositionally biased region" description="Low complexity" evidence="1">
    <location>
        <begin position="59"/>
        <end position="73"/>
    </location>
</feature>
<name>A0AAV6TEB5_9ARAC</name>
<comment type="caution">
    <text evidence="2">The sequence shown here is derived from an EMBL/GenBank/DDBJ whole genome shotgun (WGS) entry which is preliminary data.</text>
</comment>
<evidence type="ECO:0000256" key="1">
    <source>
        <dbReference type="SAM" id="MobiDB-lite"/>
    </source>
</evidence>
<keyword evidence="3" id="KW-1185">Reference proteome</keyword>
<organism evidence="2 3">
    <name type="scientific">Oedothorax gibbosus</name>
    <dbReference type="NCBI Taxonomy" id="931172"/>
    <lineage>
        <taxon>Eukaryota</taxon>
        <taxon>Metazoa</taxon>
        <taxon>Ecdysozoa</taxon>
        <taxon>Arthropoda</taxon>
        <taxon>Chelicerata</taxon>
        <taxon>Arachnida</taxon>
        <taxon>Araneae</taxon>
        <taxon>Araneomorphae</taxon>
        <taxon>Entelegynae</taxon>
        <taxon>Araneoidea</taxon>
        <taxon>Linyphiidae</taxon>
        <taxon>Erigoninae</taxon>
        <taxon>Oedothorax</taxon>
    </lineage>
</organism>
<feature type="compositionally biased region" description="Basic residues" evidence="1">
    <location>
        <begin position="39"/>
        <end position="48"/>
    </location>
</feature>